<dbReference type="EMBL" id="CP132976">
    <property type="protein sequence ID" value="WMD23058.1"/>
    <property type="molecule type" value="Genomic_DNA"/>
</dbReference>
<protein>
    <submittedName>
        <fullName evidence="1">Uncharacterized protein</fullName>
    </submittedName>
</protein>
<evidence type="ECO:0000313" key="1">
    <source>
        <dbReference type="EMBL" id="WMD23058.1"/>
    </source>
</evidence>
<gene>
    <name evidence="1" type="ORF">RAS12_11990</name>
</gene>
<name>A0ABY9M8W4_9BURK</name>
<dbReference type="Proteomes" id="UP001234798">
    <property type="component" value="Chromosome"/>
</dbReference>
<proteinExistence type="predicted"/>
<organism evidence="1 2">
    <name type="scientific">Achromobacter seleniivolatilans</name>
    <dbReference type="NCBI Taxonomy" id="3047478"/>
    <lineage>
        <taxon>Bacteria</taxon>
        <taxon>Pseudomonadati</taxon>
        <taxon>Pseudomonadota</taxon>
        <taxon>Betaproteobacteria</taxon>
        <taxon>Burkholderiales</taxon>
        <taxon>Alcaligenaceae</taxon>
        <taxon>Achromobacter</taxon>
    </lineage>
</organism>
<evidence type="ECO:0000313" key="2">
    <source>
        <dbReference type="Proteomes" id="UP001234798"/>
    </source>
</evidence>
<keyword evidence="2" id="KW-1185">Reference proteome</keyword>
<sequence>MDSSTHPAAVPSLWSEGGSMQVPRMVMPLSNYQDSAGAEYEVVLYQAVHEEEPRIKVLKWAAGVETPIHWMDFSIAGQLQIELKDEPVRQVVGDSTDTAELSAERASDAIKLALRCLPPTAGRFQIVWVPDDGLPF</sequence>
<dbReference type="RefSeq" id="WP_306948668.1">
    <property type="nucleotide sequence ID" value="NZ_CP132976.1"/>
</dbReference>
<reference evidence="1 2" key="1">
    <citation type="submission" date="2023-08" db="EMBL/GenBank/DDBJ databases">
        <title>Achromobacter seleniivolatilans sp. nov., isolated from seleniferous soil.</title>
        <authorList>
            <person name="Zhang S."/>
            <person name="Li K."/>
            <person name="Peng J."/>
            <person name="Zhao Q."/>
            <person name="Wang H."/>
            <person name="Guo Y."/>
        </authorList>
    </citation>
    <scope>NUCLEOTIDE SEQUENCE [LARGE SCALE GENOMIC DNA]</scope>
    <source>
        <strain evidence="1 2">R39</strain>
    </source>
</reference>
<accession>A0ABY9M8W4</accession>